<feature type="region of interest" description="Disordered" evidence="1">
    <location>
        <begin position="104"/>
        <end position="123"/>
    </location>
</feature>
<accession>A0A6J7RB42</accession>
<gene>
    <name evidence="2" type="ORF">UFOPK3967_03050</name>
</gene>
<proteinExistence type="predicted"/>
<reference evidence="2" key="1">
    <citation type="submission" date="2020-05" db="EMBL/GenBank/DDBJ databases">
        <authorList>
            <person name="Chiriac C."/>
            <person name="Salcher M."/>
            <person name="Ghai R."/>
            <person name="Kavagutti S V."/>
        </authorList>
    </citation>
    <scope>NUCLEOTIDE SEQUENCE</scope>
</reference>
<protein>
    <submittedName>
        <fullName evidence="2">Unannotated protein</fullName>
    </submittedName>
</protein>
<organism evidence="2">
    <name type="scientific">freshwater metagenome</name>
    <dbReference type="NCBI Taxonomy" id="449393"/>
    <lineage>
        <taxon>unclassified sequences</taxon>
        <taxon>metagenomes</taxon>
        <taxon>ecological metagenomes</taxon>
    </lineage>
</organism>
<evidence type="ECO:0000256" key="1">
    <source>
        <dbReference type="SAM" id="MobiDB-lite"/>
    </source>
</evidence>
<dbReference type="EMBL" id="CAFBOS010000298">
    <property type="protein sequence ID" value="CAB5025911.1"/>
    <property type="molecule type" value="Genomic_DNA"/>
</dbReference>
<evidence type="ECO:0000313" key="2">
    <source>
        <dbReference type="EMBL" id="CAB5025911.1"/>
    </source>
</evidence>
<sequence length="364" mass="39543">MRVVALPADVLDVELLDELRADVLLDEAHEDVVAEDLYGATGLGEVVLGPPAVAIVDVFGPPQEVRDPADVTFGQRELQRGETLPEGGPHEIDERVDRGRRRCGHVDTGRRVDGRHRASGRRAEVTAQHGLRLDARGEEGVPLVRVDRRHVERFGVLGEGDRVAALGRKPPHLGRSFFDIEQRQHAARDEATGMRTAPLVDVPVVVGLDHDLVDIEIGALVQHLPGEAGEVGEVESRELTTRVHVAHALVYVEAARTHFVVAARVDVEHLAGFAGHGIEAEIATLDVAVPPLLDAALVGEDPRRLGLVTGRNMRVEHGGRFGDVIVDADEDEIVGLQRVLLVGSRRRLGGWITWRYATSTCDSA</sequence>
<name>A0A6J7RB42_9ZZZZ</name>
<dbReference type="AlphaFoldDB" id="A0A6J7RB42"/>